<proteinExistence type="inferred from homology"/>
<evidence type="ECO:0000256" key="3">
    <source>
        <dbReference type="ARBA" id="ARBA00023015"/>
    </source>
</evidence>
<dbReference type="InterPro" id="IPR000524">
    <property type="entry name" value="Tscrpt_reg_HTH_GntR"/>
</dbReference>
<dbReference type="PRINTS" id="PR00035">
    <property type="entry name" value="HTHGNTR"/>
</dbReference>
<dbReference type="InterPro" id="IPR036388">
    <property type="entry name" value="WH-like_DNA-bd_sf"/>
</dbReference>
<name>A0A328UB86_9FIRM</name>
<dbReference type="EMBL" id="QLYR01000011">
    <property type="protein sequence ID" value="RAQ22561.1"/>
    <property type="molecule type" value="Genomic_DNA"/>
</dbReference>
<evidence type="ECO:0000256" key="2">
    <source>
        <dbReference type="ARBA" id="ARBA00022898"/>
    </source>
</evidence>
<protein>
    <recommendedName>
        <fullName evidence="6">HTH gntR-type domain-containing protein</fullName>
    </recommendedName>
</protein>
<sequence>MVMLYDFLQLDRKSRLPLYQQLYSSLLTALEKGGIHKGERLPSIRRLTEDLQISRTTVEAAYQQLCVEGYLRNIPKKGYFVLAEGGGSKAMPRPAAEWHTARARYDLGTDRVDSRYSDIKIWRRQLREVLNTQESITSYGEPQGERNLRLQLSSYSHGARGVFAPPESIVVGAGLQPLLYLLCGLLGRERVAMEDRGFPQAQQVFSDCGVTCRVVPSDENGISIRALRESGAKIVFVRPSASVPGASAMPMPRRMELLAWARESGGLIIEDDYNGELRYTARPIPALQGLAGGGAVAYLGSFSKLLLPSVRVSYMVLPGSLLPAYRRRANRYNQTASKIEQLALAEYLKSGRLERHLRQLRKLYATKSASLLACMRSSFPGLSLTLQETSLYLSFPVTDSGARLLCAAAEAGGVRLRAQRDGSMAQILLGFSGIPLEEIPAAVQALKKAWPAELLARACAHRGA</sequence>
<keyword evidence="3" id="KW-0805">Transcription regulation</keyword>
<dbReference type="InterPro" id="IPR036390">
    <property type="entry name" value="WH_DNA-bd_sf"/>
</dbReference>
<evidence type="ECO:0000313" key="8">
    <source>
        <dbReference type="Proteomes" id="UP000249377"/>
    </source>
</evidence>
<keyword evidence="8" id="KW-1185">Reference proteome</keyword>
<dbReference type="Pfam" id="PF00392">
    <property type="entry name" value="GntR"/>
    <property type="match status" value="1"/>
</dbReference>
<dbReference type="CDD" id="cd07377">
    <property type="entry name" value="WHTH_GntR"/>
    <property type="match status" value="1"/>
</dbReference>
<keyword evidence="4" id="KW-0238">DNA-binding</keyword>
<comment type="caution">
    <text evidence="7">The sequence shown here is derived from an EMBL/GenBank/DDBJ whole genome shotgun (WGS) entry which is preliminary data.</text>
</comment>
<dbReference type="InterPro" id="IPR015424">
    <property type="entry name" value="PyrdxlP-dep_Trfase"/>
</dbReference>
<evidence type="ECO:0000256" key="1">
    <source>
        <dbReference type="ARBA" id="ARBA00005384"/>
    </source>
</evidence>
<evidence type="ECO:0000256" key="5">
    <source>
        <dbReference type="ARBA" id="ARBA00023163"/>
    </source>
</evidence>
<dbReference type="Gene3D" id="3.40.640.10">
    <property type="entry name" value="Type I PLP-dependent aspartate aminotransferase-like (Major domain)"/>
    <property type="match status" value="1"/>
</dbReference>
<evidence type="ECO:0000313" key="7">
    <source>
        <dbReference type="EMBL" id="RAQ22561.1"/>
    </source>
</evidence>
<gene>
    <name evidence="7" type="ORF">DPQ25_12280</name>
</gene>
<dbReference type="CDD" id="cd00609">
    <property type="entry name" value="AAT_like"/>
    <property type="match status" value="1"/>
</dbReference>
<dbReference type="GO" id="GO:0003677">
    <property type="term" value="F:DNA binding"/>
    <property type="evidence" value="ECO:0007669"/>
    <property type="project" value="UniProtKB-KW"/>
</dbReference>
<evidence type="ECO:0000256" key="4">
    <source>
        <dbReference type="ARBA" id="ARBA00023125"/>
    </source>
</evidence>
<dbReference type="SUPFAM" id="SSF53383">
    <property type="entry name" value="PLP-dependent transferases"/>
    <property type="match status" value="1"/>
</dbReference>
<dbReference type="GO" id="GO:0003700">
    <property type="term" value="F:DNA-binding transcription factor activity"/>
    <property type="evidence" value="ECO:0007669"/>
    <property type="project" value="InterPro"/>
</dbReference>
<dbReference type="InterPro" id="IPR004839">
    <property type="entry name" value="Aminotransferase_I/II_large"/>
</dbReference>
<organism evidence="7 8">
    <name type="scientific">Hydrogeniiclostridium mannosilyticum</name>
    <dbReference type="NCBI Taxonomy" id="2764322"/>
    <lineage>
        <taxon>Bacteria</taxon>
        <taxon>Bacillati</taxon>
        <taxon>Bacillota</taxon>
        <taxon>Clostridia</taxon>
        <taxon>Eubacteriales</taxon>
        <taxon>Acutalibacteraceae</taxon>
        <taxon>Hydrogeniiclostridium</taxon>
    </lineage>
</organism>
<dbReference type="PANTHER" id="PTHR46577">
    <property type="entry name" value="HTH-TYPE TRANSCRIPTIONAL REGULATORY PROTEIN GABR"/>
    <property type="match status" value="1"/>
</dbReference>
<comment type="similarity">
    <text evidence="1">In the C-terminal section; belongs to the class-I pyridoxal-phosphate-dependent aminotransferase family.</text>
</comment>
<feature type="domain" description="HTH gntR-type" evidence="6">
    <location>
        <begin position="16"/>
        <end position="84"/>
    </location>
</feature>
<dbReference type="SMART" id="SM00345">
    <property type="entry name" value="HTH_GNTR"/>
    <property type="match status" value="1"/>
</dbReference>
<dbReference type="Pfam" id="PF00155">
    <property type="entry name" value="Aminotran_1_2"/>
    <property type="match status" value="1"/>
</dbReference>
<dbReference type="SUPFAM" id="SSF46785">
    <property type="entry name" value="Winged helix' DNA-binding domain"/>
    <property type="match status" value="1"/>
</dbReference>
<dbReference type="GO" id="GO:0030170">
    <property type="term" value="F:pyridoxal phosphate binding"/>
    <property type="evidence" value="ECO:0007669"/>
    <property type="project" value="InterPro"/>
</dbReference>
<evidence type="ECO:0000259" key="6">
    <source>
        <dbReference type="PROSITE" id="PS50949"/>
    </source>
</evidence>
<dbReference type="PROSITE" id="PS50949">
    <property type="entry name" value="HTH_GNTR"/>
    <property type="match status" value="1"/>
</dbReference>
<keyword evidence="5" id="KW-0804">Transcription</keyword>
<accession>A0A328UB86</accession>
<dbReference type="Proteomes" id="UP000249377">
    <property type="component" value="Unassembled WGS sequence"/>
</dbReference>
<dbReference type="InterPro" id="IPR015421">
    <property type="entry name" value="PyrdxlP-dep_Trfase_major"/>
</dbReference>
<dbReference type="InterPro" id="IPR051446">
    <property type="entry name" value="HTH_trans_reg/aminotransferase"/>
</dbReference>
<dbReference type="PANTHER" id="PTHR46577:SF1">
    <property type="entry name" value="HTH-TYPE TRANSCRIPTIONAL REGULATORY PROTEIN GABR"/>
    <property type="match status" value="1"/>
</dbReference>
<dbReference type="AlphaFoldDB" id="A0A328UB86"/>
<dbReference type="Gene3D" id="1.10.10.10">
    <property type="entry name" value="Winged helix-like DNA-binding domain superfamily/Winged helix DNA-binding domain"/>
    <property type="match status" value="1"/>
</dbReference>
<keyword evidence="2" id="KW-0663">Pyridoxal phosphate</keyword>
<reference evidence="7 8" key="1">
    <citation type="submission" date="2018-06" db="EMBL/GenBank/DDBJ databases">
        <title>Noncontiguous genome sequence of Ruminococcaceae bacterium ASD2818.</title>
        <authorList>
            <person name="Chaplin A.V."/>
            <person name="Sokolova S.R."/>
            <person name="Kochetkova T.O."/>
            <person name="Goltsov A.Y."/>
            <person name="Trofimov D.Y."/>
            <person name="Efimov B.A."/>
        </authorList>
    </citation>
    <scope>NUCLEOTIDE SEQUENCE [LARGE SCALE GENOMIC DNA]</scope>
    <source>
        <strain evidence="7 8">ASD2818</strain>
    </source>
</reference>